<dbReference type="PANTHER" id="PTHR14360:SF1">
    <property type="entry name" value="PROTEIN FMP32, MITOCHONDRIAL"/>
    <property type="match status" value="1"/>
</dbReference>
<keyword evidence="7" id="KW-0472">Membrane</keyword>
<keyword evidence="9" id="KW-1185">Reference proteome</keyword>
<evidence type="ECO:0000313" key="8">
    <source>
        <dbReference type="EMBL" id="KAI3834163.1"/>
    </source>
</evidence>
<comment type="subcellular location">
    <subcellularLocation>
        <location evidence="2">Membrane</location>
    </subcellularLocation>
    <subcellularLocation>
        <location evidence="1">Mitochondrion</location>
    </subcellularLocation>
</comment>
<evidence type="ECO:0000256" key="4">
    <source>
        <dbReference type="ARBA" id="ARBA00022989"/>
    </source>
</evidence>
<organism evidence="8 9">
    <name type="scientific">Papaver atlanticum</name>
    <dbReference type="NCBI Taxonomy" id="357466"/>
    <lineage>
        <taxon>Eukaryota</taxon>
        <taxon>Viridiplantae</taxon>
        <taxon>Streptophyta</taxon>
        <taxon>Embryophyta</taxon>
        <taxon>Tracheophyta</taxon>
        <taxon>Spermatophyta</taxon>
        <taxon>Magnoliopsida</taxon>
        <taxon>Ranunculales</taxon>
        <taxon>Papaveraceae</taxon>
        <taxon>Papaveroideae</taxon>
        <taxon>Papaver</taxon>
    </lineage>
</organism>
<keyword evidence="6" id="KW-0496">Mitochondrion</keyword>
<name>A0AAD4X366_9MAGN</name>
<dbReference type="AlphaFoldDB" id="A0AAD4X366"/>
<dbReference type="InterPro" id="IPR024461">
    <property type="entry name" value="CCDC90-like"/>
</dbReference>
<dbReference type="PANTHER" id="PTHR14360">
    <property type="entry name" value="PROTEIN FMP32, MITOCHONDRIAL"/>
    <property type="match status" value="1"/>
</dbReference>
<dbReference type="Gene3D" id="1.20.5.340">
    <property type="match status" value="1"/>
</dbReference>
<keyword evidence="3" id="KW-0812">Transmembrane</keyword>
<sequence length="198" mass="21926">MACRREVLFGSNSRSSLYKIGAGGFNSLAPTTTAITDRLPICSSSSSIRSSPSLSPHFNGFDCRQISQMTYNGEQRAFLVDTLALVRKLEKDGFESKHAEAITDAVTQVLMAQLYVSNGQMEKIQMSIKADISKSKSQANSFQEYNLLSIVSYSSNGEASELKPYFYEGNILFTCGMYGLRTAFHFRCSPYKLQGDII</sequence>
<gene>
    <name evidence="8" type="ORF">MKW98_018213</name>
</gene>
<dbReference type="Proteomes" id="UP001202328">
    <property type="component" value="Unassembled WGS sequence"/>
</dbReference>
<evidence type="ECO:0000256" key="2">
    <source>
        <dbReference type="ARBA" id="ARBA00004370"/>
    </source>
</evidence>
<keyword evidence="5" id="KW-0175">Coiled coil</keyword>
<accession>A0AAD4X366</accession>
<evidence type="ECO:0000256" key="7">
    <source>
        <dbReference type="ARBA" id="ARBA00023136"/>
    </source>
</evidence>
<evidence type="ECO:0000256" key="6">
    <source>
        <dbReference type="ARBA" id="ARBA00023128"/>
    </source>
</evidence>
<reference evidence="8" key="1">
    <citation type="submission" date="2022-04" db="EMBL/GenBank/DDBJ databases">
        <title>A functionally conserved STORR gene fusion in Papaver species that diverged 16.8 million years ago.</title>
        <authorList>
            <person name="Catania T."/>
        </authorList>
    </citation>
    <scope>NUCLEOTIDE SEQUENCE</scope>
    <source>
        <strain evidence="8">S-188037</strain>
    </source>
</reference>
<dbReference type="GO" id="GO:0016020">
    <property type="term" value="C:membrane"/>
    <property type="evidence" value="ECO:0007669"/>
    <property type="project" value="UniProtKB-SubCell"/>
</dbReference>
<proteinExistence type="predicted"/>
<protein>
    <submittedName>
        <fullName evidence="8">Uncharacterized protein</fullName>
    </submittedName>
</protein>
<comment type="caution">
    <text evidence="8">The sequence shown here is derived from an EMBL/GenBank/DDBJ whole genome shotgun (WGS) entry which is preliminary data.</text>
</comment>
<dbReference type="EMBL" id="JAJJMB010017856">
    <property type="protein sequence ID" value="KAI3834163.1"/>
    <property type="molecule type" value="Genomic_DNA"/>
</dbReference>
<evidence type="ECO:0000256" key="5">
    <source>
        <dbReference type="ARBA" id="ARBA00023054"/>
    </source>
</evidence>
<evidence type="ECO:0000256" key="1">
    <source>
        <dbReference type="ARBA" id="ARBA00004173"/>
    </source>
</evidence>
<evidence type="ECO:0000256" key="3">
    <source>
        <dbReference type="ARBA" id="ARBA00022692"/>
    </source>
</evidence>
<evidence type="ECO:0000313" key="9">
    <source>
        <dbReference type="Proteomes" id="UP001202328"/>
    </source>
</evidence>
<dbReference type="GO" id="GO:0005739">
    <property type="term" value="C:mitochondrion"/>
    <property type="evidence" value="ECO:0007669"/>
    <property type="project" value="UniProtKB-SubCell"/>
</dbReference>
<keyword evidence="4" id="KW-1133">Transmembrane helix</keyword>
<dbReference type="Pfam" id="PF07798">
    <property type="entry name" value="CCDC90-like"/>
    <property type="match status" value="1"/>
</dbReference>